<name>I3YTX6_AEQSU</name>
<dbReference type="STRING" id="746697.Aeqsu_0941"/>
<protein>
    <recommendedName>
        <fullName evidence="4">DUF4468 domain-containing protein</fullName>
    </recommendedName>
</protein>
<feature type="signal peptide" evidence="1">
    <location>
        <begin position="1"/>
        <end position="18"/>
    </location>
</feature>
<organism evidence="2 3">
    <name type="scientific">Aequorivita sublithincola (strain DSM 14238 / LMG 21431 / ACAM 643 / 9-3)</name>
    <dbReference type="NCBI Taxonomy" id="746697"/>
    <lineage>
        <taxon>Bacteria</taxon>
        <taxon>Pseudomonadati</taxon>
        <taxon>Bacteroidota</taxon>
        <taxon>Flavobacteriia</taxon>
        <taxon>Flavobacteriales</taxon>
        <taxon>Flavobacteriaceae</taxon>
        <taxon>Aequorivita</taxon>
    </lineage>
</organism>
<dbReference type="eggNOG" id="ENOG502ZVU7">
    <property type="taxonomic scope" value="Bacteria"/>
</dbReference>
<dbReference type="AlphaFoldDB" id="I3YTX6"/>
<reference evidence="2 3" key="1">
    <citation type="submission" date="2012-06" db="EMBL/GenBank/DDBJ databases">
        <title>The complete genome of Aequorivita sublithincola DSM 14238.</title>
        <authorList>
            <consortium name="US DOE Joint Genome Institute (JGI-PGF)"/>
            <person name="Lucas S."/>
            <person name="Copeland A."/>
            <person name="Lapidus A."/>
            <person name="Goodwin L."/>
            <person name="Pitluck S."/>
            <person name="Peters L."/>
            <person name="Munk A.C.C."/>
            <person name="Kyrpides N."/>
            <person name="Mavromatis K."/>
            <person name="Pagani I."/>
            <person name="Ivanova N."/>
            <person name="Ovchinnikova G."/>
            <person name="Zeytun A."/>
            <person name="Detter J.C."/>
            <person name="Han C."/>
            <person name="Land M."/>
            <person name="Hauser L."/>
            <person name="Markowitz V."/>
            <person name="Cheng J.-F."/>
            <person name="Hugenholtz P."/>
            <person name="Woyke T."/>
            <person name="Wu D."/>
            <person name="Tindall B."/>
            <person name="Faehnrich R."/>
            <person name="Brambilla E."/>
            <person name="Klenk H.-P."/>
            <person name="Eisen J.A."/>
        </authorList>
    </citation>
    <scope>NUCLEOTIDE SEQUENCE [LARGE SCALE GENOMIC DNA]</scope>
    <source>
        <strain evidence="3">DSM 14238 / LMG 21431 / ACAM 643 / 9-3</strain>
    </source>
</reference>
<feature type="chain" id="PRO_5003682835" description="DUF4468 domain-containing protein" evidence="1">
    <location>
        <begin position="19"/>
        <end position="208"/>
    </location>
</feature>
<sequence>MKFAYLIVFINIAFVVSAQEITVNSGDYKNLKDISEYNLVFDYSNLTVTDYENEEAYLIKTMYEKEQGKPGNARVFREEWFGDRAYRYEPRFIKAFNEYFKKEEIKAIKYKSNLTYTMKIHTTEIYPGYNNGFTRESAKLKVTISIYETANAENVLFSADIIKAEGTYAGDKAILKGYDFHQGERIAYGYWNLAKFFAKELRRGIKYN</sequence>
<evidence type="ECO:0000256" key="1">
    <source>
        <dbReference type="SAM" id="SignalP"/>
    </source>
</evidence>
<gene>
    <name evidence="2" type="ordered locus">Aeqsu_0941</name>
</gene>
<accession>I3YTX6</accession>
<dbReference type="OrthoDB" id="1151160at2"/>
<dbReference type="RefSeq" id="WP_014781702.1">
    <property type="nucleotide sequence ID" value="NC_018013.1"/>
</dbReference>
<dbReference type="EMBL" id="CP003280">
    <property type="protein sequence ID" value="AFL80444.1"/>
    <property type="molecule type" value="Genomic_DNA"/>
</dbReference>
<evidence type="ECO:0000313" key="3">
    <source>
        <dbReference type="Proteomes" id="UP000006049"/>
    </source>
</evidence>
<dbReference type="KEGG" id="asl:Aeqsu_0941"/>
<proteinExistence type="predicted"/>
<evidence type="ECO:0008006" key="4">
    <source>
        <dbReference type="Google" id="ProtNLM"/>
    </source>
</evidence>
<keyword evidence="3" id="KW-1185">Reference proteome</keyword>
<dbReference type="HOGENOM" id="CLU_114400_0_0_10"/>
<evidence type="ECO:0000313" key="2">
    <source>
        <dbReference type="EMBL" id="AFL80444.1"/>
    </source>
</evidence>
<dbReference type="PATRIC" id="fig|746697.3.peg.945"/>
<dbReference type="Proteomes" id="UP000006049">
    <property type="component" value="Chromosome"/>
</dbReference>
<keyword evidence="1" id="KW-0732">Signal</keyword>